<dbReference type="Proteomes" id="UP000317593">
    <property type="component" value="Unassembled WGS sequence"/>
</dbReference>
<evidence type="ECO:0000313" key="2">
    <source>
        <dbReference type="Proteomes" id="UP000317593"/>
    </source>
</evidence>
<keyword evidence="2" id="KW-1185">Reference proteome</keyword>
<sequence>MSSEKRDRDNVFHERISILKEQGYCGFMIDNIKKHWDGIQVTVRNNSGETITASGETPEEAYSEIIDSIDLMTDM</sequence>
<dbReference type="AlphaFoldDB" id="A0A521CVN3"/>
<reference evidence="1 2" key="1">
    <citation type="submission" date="2017-05" db="EMBL/GenBank/DDBJ databases">
        <authorList>
            <person name="Varghese N."/>
            <person name="Submissions S."/>
        </authorList>
    </citation>
    <scope>NUCLEOTIDE SEQUENCE [LARGE SCALE GENOMIC DNA]</scope>
    <source>
        <strain evidence="1 2">DSM 21194</strain>
    </source>
</reference>
<accession>A0A521CVN3</accession>
<dbReference type="OrthoDB" id="1525265at2"/>
<proteinExistence type="predicted"/>
<dbReference type="RefSeq" id="WP_142714397.1">
    <property type="nucleotide sequence ID" value="NZ_FXTH01000007.1"/>
</dbReference>
<evidence type="ECO:0000313" key="1">
    <source>
        <dbReference type="EMBL" id="SMO63488.1"/>
    </source>
</evidence>
<organism evidence="1 2">
    <name type="scientific">Fodinibius sediminis</name>
    <dbReference type="NCBI Taxonomy" id="1214077"/>
    <lineage>
        <taxon>Bacteria</taxon>
        <taxon>Pseudomonadati</taxon>
        <taxon>Balneolota</taxon>
        <taxon>Balneolia</taxon>
        <taxon>Balneolales</taxon>
        <taxon>Balneolaceae</taxon>
        <taxon>Fodinibius</taxon>
    </lineage>
</organism>
<name>A0A521CVN3_9BACT</name>
<protein>
    <submittedName>
        <fullName evidence="1">Uncharacterized protein</fullName>
    </submittedName>
</protein>
<dbReference type="EMBL" id="FXTH01000007">
    <property type="protein sequence ID" value="SMO63488.1"/>
    <property type="molecule type" value="Genomic_DNA"/>
</dbReference>
<gene>
    <name evidence="1" type="ORF">SAMN06265218_107152</name>
</gene>